<gene>
    <name evidence="1" type="ORF">G8S53_10420</name>
</gene>
<dbReference type="RefSeq" id="WP_003378031.1">
    <property type="nucleotide sequence ID" value="NZ_JAAMYB010000015.1"/>
</dbReference>
<protein>
    <submittedName>
        <fullName evidence="1">Uncharacterized protein</fullName>
    </submittedName>
</protein>
<evidence type="ECO:0000313" key="1">
    <source>
        <dbReference type="EMBL" id="MCD3195689.1"/>
    </source>
</evidence>
<proteinExistence type="predicted"/>
<comment type="caution">
    <text evidence="1">The sequence shown here is derived from an EMBL/GenBank/DDBJ whole genome shotgun (WGS) entry which is preliminary data.</text>
</comment>
<accession>A0A9Q3VAZ9</accession>
<reference evidence="1" key="2">
    <citation type="journal article" date="2021" name="Microorganisms">
        <title>Extensive Genome Exploration of Clostridium botulinum Group III Field Strains.</title>
        <authorList>
            <person name="Fillo S."/>
            <person name="Giordani F."/>
            <person name="Tonon E."/>
            <person name="Drigo I."/>
            <person name="Anselmo A."/>
            <person name="Fortunato A."/>
            <person name="Lista F."/>
            <person name="Bano L."/>
        </authorList>
    </citation>
    <scope>NUCLEOTIDE SEQUENCE</scope>
    <source>
        <strain evidence="1">IZSVe-TV_9877_3_12</strain>
    </source>
</reference>
<dbReference type="Proteomes" id="UP000813637">
    <property type="component" value="Unassembled WGS sequence"/>
</dbReference>
<name>A0A9Q3VAZ9_CLOBO</name>
<dbReference type="EMBL" id="JAAMYB010000015">
    <property type="protein sequence ID" value="MCD3195689.1"/>
    <property type="molecule type" value="Genomic_DNA"/>
</dbReference>
<sequence length="107" mass="11830">MTIFNELAREIKGGTNKAIGNDLSSLGFGTITSSGLKLDKFKYEIKDYMILDYLNLKDEYTTEAAGTYTHSHILKTPNNLKALKEGDRVLVTTVGNEFIVVGRVINA</sequence>
<evidence type="ECO:0000313" key="2">
    <source>
        <dbReference type="Proteomes" id="UP000813637"/>
    </source>
</evidence>
<organism evidence="1 2">
    <name type="scientific">Clostridium botulinum C</name>
    <dbReference type="NCBI Taxonomy" id="36828"/>
    <lineage>
        <taxon>Bacteria</taxon>
        <taxon>Bacillati</taxon>
        <taxon>Bacillota</taxon>
        <taxon>Clostridia</taxon>
        <taxon>Eubacteriales</taxon>
        <taxon>Clostridiaceae</taxon>
        <taxon>Clostridium</taxon>
    </lineage>
</organism>
<dbReference type="AlphaFoldDB" id="A0A9Q3VAZ9"/>
<reference evidence="1" key="1">
    <citation type="submission" date="2020-02" db="EMBL/GenBank/DDBJ databases">
        <authorList>
            <person name="Fillo S."/>
            <person name="Giordani F."/>
            <person name="Tonon E."/>
            <person name="Drigo I."/>
            <person name="Anselmo A."/>
            <person name="Fortunato A."/>
            <person name="Bano L."/>
            <person name="Lista F."/>
        </authorList>
    </citation>
    <scope>NUCLEOTIDE SEQUENCE</scope>
    <source>
        <strain evidence="1">IZSVe-TV_9877_3_12</strain>
    </source>
</reference>